<dbReference type="EMBL" id="SRZB01000029">
    <property type="protein sequence ID" value="TGX97568.1"/>
    <property type="molecule type" value="Genomic_DNA"/>
</dbReference>
<organism evidence="1 2">
    <name type="scientific">Hominisplanchenecus murintestinalis</name>
    <dbReference type="NCBI Taxonomy" id="2941517"/>
    <lineage>
        <taxon>Bacteria</taxon>
        <taxon>Bacillati</taxon>
        <taxon>Bacillota</taxon>
        <taxon>Clostridia</taxon>
        <taxon>Lachnospirales</taxon>
        <taxon>Lachnospiraceae</taxon>
        <taxon>Hominisplanchenecus</taxon>
    </lineage>
</organism>
<name>A0AC61QZ14_9FIRM</name>
<gene>
    <name evidence="1" type="ORF">E5357_12085</name>
</gene>
<dbReference type="Proteomes" id="UP000307720">
    <property type="component" value="Unassembled WGS sequence"/>
</dbReference>
<evidence type="ECO:0000313" key="2">
    <source>
        <dbReference type="Proteomes" id="UP000307720"/>
    </source>
</evidence>
<protein>
    <submittedName>
        <fullName evidence="1">AAA family ATPase</fullName>
    </submittedName>
</protein>
<accession>A0AC61QZ14</accession>
<evidence type="ECO:0000313" key="1">
    <source>
        <dbReference type="EMBL" id="TGX97568.1"/>
    </source>
</evidence>
<sequence>MTHDMAKQFWNVYLGMAGKDGAHVNMSNPVDDFKARAHAGEFDKLTDDQYYRKEADAEEVASFWDYKPSEMAGIILLNALAKTDISDVEIDGIAGILADASVRTDYYTEEQECDEEGLGFSPVDGPTPFDDGAGWTPRSIYNYLNQHIYGQDAAKRAVSMLMYHHLRGNSRNIVMAGATGCGKTEIWRTLSKMYNCIRIINGPQLSCDGWKGSLKISDIFTCETKKLAEHLVLVIDESDKMMEPKVASGGTDYAKMIQNELLKVMDGDTLTFTDEKNRDTKTTINCSGVSVVLCGSFERMLQAKSESSESIGFGRREKKESVVAECTEEDLIQYGNVRREIAGRISQIVTLDTLDGDDFEKILESEMSPIQKMEEAHNVSLSIDKESRRKLASDAAKSGLGCRYIRSKLQFMLDAQMFDEPEKDTYSLYYE</sequence>
<comment type="caution">
    <text evidence="1">The sequence shown here is derived from an EMBL/GenBank/DDBJ whole genome shotgun (WGS) entry which is preliminary data.</text>
</comment>
<reference evidence="1" key="1">
    <citation type="submission" date="2019-04" db="EMBL/GenBank/DDBJ databases">
        <title>Microbes associate with the intestines of laboratory mice.</title>
        <authorList>
            <person name="Navarre W."/>
            <person name="Wong E."/>
            <person name="Huang K."/>
            <person name="Tropini C."/>
            <person name="Ng K."/>
            <person name="Yu B."/>
        </authorList>
    </citation>
    <scope>NUCLEOTIDE SEQUENCE</scope>
    <source>
        <strain evidence="1">NM72_1-8</strain>
    </source>
</reference>
<keyword evidence="2" id="KW-1185">Reference proteome</keyword>
<proteinExistence type="predicted"/>